<evidence type="ECO:0000313" key="1">
    <source>
        <dbReference type="EMBL" id="OWM84901.1"/>
    </source>
</evidence>
<sequence>MPPVTHEENEAGLFQVLPRHECCSNDGTVGCRTYSSLALQPPPPETTTPMAMAPQIIPCLKVLLPTEMELIKSF</sequence>
<dbReference type="EMBL" id="MTKT01001287">
    <property type="protein sequence ID" value="OWM84901.1"/>
    <property type="molecule type" value="Genomic_DNA"/>
</dbReference>
<name>A0A218XKA1_PUNGR</name>
<dbReference type="AlphaFoldDB" id="A0A218XKA1"/>
<gene>
    <name evidence="1" type="ORF">CDL15_Pgr027688</name>
</gene>
<dbReference type="Proteomes" id="UP000197138">
    <property type="component" value="Unassembled WGS sequence"/>
</dbReference>
<evidence type="ECO:0000313" key="2">
    <source>
        <dbReference type="Proteomes" id="UP000197138"/>
    </source>
</evidence>
<accession>A0A218XKA1</accession>
<proteinExistence type="predicted"/>
<comment type="caution">
    <text evidence="1">The sequence shown here is derived from an EMBL/GenBank/DDBJ whole genome shotgun (WGS) entry which is preliminary data.</text>
</comment>
<organism evidence="1 2">
    <name type="scientific">Punica granatum</name>
    <name type="common">Pomegranate</name>
    <dbReference type="NCBI Taxonomy" id="22663"/>
    <lineage>
        <taxon>Eukaryota</taxon>
        <taxon>Viridiplantae</taxon>
        <taxon>Streptophyta</taxon>
        <taxon>Embryophyta</taxon>
        <taxon>Tracheophyta</taxon>
        <taxon>Spermatophyta</taxon>
        <taxon>Magnoliopsida</taxon>
        <taxon>eudicotyledons</taxon>
        <taxon>Gunneridae</taxon>
        <taxon>Pentapetalae</taxon>
        <taxon>rosids</taxon>
        <taxon>malvids</taxon>
        <taxon>Myrtales</taxon>
        <taxon>Lythraceae</taxon>
        <taxon>Punica</taxon>
    </lineage>
</organism>
<reference evidence="2" key="1">
    <citation type="journal article" date="2017" name="Plant J.">
        <title>The pomegranate (Punica granatum L.) genome and the genomics of punicalagin biosynthesis.</title>
        <authorList>
            <person name="Qin G."/>
            <person name="Xu C."/>
            <person name="Ming R."/>
            <person name="Tang H."/>
            <person name="Guyot R."/>
            <person name="Kramer E.M."/>
            <person name="Hu Y."/>
            <person name="Yi X."/>
            <person name="Qi Y."/>
            <person name="Xu X."/>
            <person name="Gao Z."/>
            <person name="Pan H."/>
            <person name="Jian J."/>
            <person name="Tian Y."/>
            <person name="Yue Z."/>
            <person name="Xu Y."/>
        </authorList>
    </citation>
    <scope>NUCLEOTIDE SEQUENCE [LARGE SCALE GENOMIC DNA]</scope>
    <source>
        <strain evidence="2">cv. Dabenzi</strain>
    </source>
</reference>
<protein>
    <submittedName>
        <fullName evidence="1">Uncharacterized protein</fullName>
    </submittedName>
</protein>